<dbReference type="Gene3D" id="3.80.10.10">
    <property type="entry name" value="Ribonuclease Inhibitor"/>
    <property type="match status" value="1"/>
</dbReference>
<organism evidence="3 4">
    <name type="scientific">Dichanthelium oligosanthes</name>
    <dbReference type="NCBI Taxonomy" id="888268"/>
    <lineage>
        <taxon>Eukaryota</taxon>
        <taxon>Viridiplantae</taxon>
        <taxon>Streptophyta</taxon>
        <taxon>Embryophyta</taxon>
        <taxon>Tracheophyta</taxon>
        <taxon>Spermatophyta</taxon>
        <taxon>Magnoliopsida</taxon>
        <taxon>Liliopsida</taxon>
        <taxon>Poales</taxon>
        <taxon>Poaceae</taxon>
        <taxon>PACMAD clade</taxon>
        <taxon>Panicoideae</taxon>
        <taxon>Panicodae</taxon>
        <taxon>Paniceae</taxon>
        <taxon>Dichantheliinae</taxon>
        <taxon>Dichanthelium</taxon>
    </lineage>
</organism>
<keyword evidence="4" id="KW-1185">Reference proteome</keyword>
<dbReference type="PANTHER" id="PTHR47186:SF55">
    <property type="entry name" value="NB-ARC DOMAIN-CONTAINING PROTEIN"/>
    <property type="match status" value="1"/>
</dbReference>
<protein>
    <recommendedName>
        <fullName evidence="2">Disease resistance R13L4/SHOC-2-like LRR domain-containing protein</fullName>
    </recommendedName>
</protein>
<keyword evidence="1" id="KW-0677">Repeat</keyword>
<dbReference type="Pfam" id="PF23598">
    <property type="entry name" value="LRR_14"/>
    <property type="match status" value="1"/>
</dbReference>
<dbReference type="PANTHER" id="PTHR47186">
    <property type="entry name" value="LEUCINE-RICH REPEAT-CONTAINING PROTEIN 57"/>
    <property type="match status" value="1"/>
</dbReference>
<dbReference type="InterPro" id="IPR055414">
    <property type="entry name" value="LRR_R13L4/SHOC2-like"/>
</dbReference>
<proteinExistence type="predicted"/>
<sequence length="217" mass="23772">MGKLSALHTMGVVNINSPARGEAFLEDLKSLTQLHKLGVCGVNQRNIHEFRSAISGHGHLESLSVQLDKGSQAGCLDVMIFKPPENLRSLKLYGLAGKLPAWIKGLLNLRKLNLQMTTILAQEEIDVLGGLPKLQILCLCLKEFQDGGKLRFRTGFRDISVLEIACNSKLKVLAFDGRDKMECVEVLKIHCCNNVSAGSANFWAREGTTTRTQGSLA</sequence>
<comment type="caution">
    <text evidence="3">The sequence shown here is derived from an EMBL/GenBank/DDBJ whole genome shotgun (WGS) entry which is preliminary data.</text>
</comment>
<dbReference type="Proteomes" id="UP000095767">
    <property type="component" value="Unassembled WGS sequence"/>
</dbReference>
<gene>
    <name evidence="3" type="ORF">BAE44_0024633</name>
</gene>
<evidence type="ECO:0000313" key="4">
    <source>
        <dbReference type="Proteomes" id="UP000095767"/>
    </source>
</evidence>
<dbReference type="OrthoDB" id="694999at2759"/>
<accession>A0A1E5UNF1</accession>
<feature type="domain" description="Disease resistance R13L4/SHOC-2-like LRR" evidence="2">
    <location>
        <begin position="1"/>
        <end position="190"/>
    </location>
</feature>
<dbReference type="EMBL" id="LWDX02070343">
    <property type="protein sequence ID" value="OEL14348.1"/>
    <property type="molecule type" value="Genomic_DNA"/>
</dbReference>
<name>A0A1E5UNF1_9POAL</name>
<dbReference type="SUPFAM" id="SSF52047">
    <property type="entry name" value="RNI-like"/>
    <property type="match status" value="1"/>
</dbReference>
<evidence type="ECO:0000259" key="2">
    <source>
        <dbReference type="Pfam" id="PF23598"/>
    </source>
</evidence>
<reference evidence="3 4" key="1">
    <citation type="submission" date="2016-09" db="EMBL/GenBank/DDBJ databases">
        <title>The draft genome of Dichanthelium oligosanthes: A C3 panicoid grass species.</title>
        <authorList>
            <person name="Studer A.J."/>
            <person name="Schnable J.C."/>
            <person name="Brutnell T.P."/>
        </authorList>
    </citation>
    <scope>NUCLEOTIDE SEQUENCE [LARGE SCALE GENOMIC DNA]</scope>
    <source>
        <strain evidence="4">cv. Kellogg 1175</strain>
        <tissue evidence="3">Leaf</tissue>
    </source>
</reference>
<evidence type="ECO:0000256" key="1">
    <source>
        <dbReference type="ARBA" id="ARBA00022737"/>
    </source>
</evidence>
<dbReference type="InterPro" id="IPR032675">
    <property type="entry name" value="LRR_dom_sf"/>
</dbReference>
<dbReference type="AlphaFoldDB" id="A0A1E5UNF1"/>
<evidence type="ECO:0000313" key="3">
    <source>
        <dbReference type="EMBL" id="OEL14348.1"/>
    </source>
</evidence>